<name>A0AAW9QMR3_9CHRO</name>
<accession>A0AAW9QMR3</accession>
<reference evidence="2 3" key="1">
    <citation type="submission" date="2024-01" db="EMBL/GenBank/DDBJ databases">
        <title>Genomic insights into the taxonomy and metabolism of the cyanobacterium Pannus brasiliensis CCIBt3594.</title>
        <authorList>
            <person name="Machado M."/>
            <person name="Botero N.B."/>
            <person name="Andreote A.P.D."/>
            <person name="Feitosa A.M.T."/>
            <person name="Popin R."/>
            <person name="Sivonen K."/>
            <person name="Fiore M.F."/>
        </authorList>
    </citation>
    <scope>NUCLEOTIDE SEQUENCE [LARGE SCALE GENOMIC DNA]</scope>
    <source>
        <strain evidence="2 3">CCIBt3594</strain>
    </source>
</reference>
<gene>
    <name evidence="2" type="ORF">V0288_04905</name>
</gene>
<feature type="transmembrane region" description="Helical" evidence="1">
    <location>
        <begin position="41"/>
        <end position="58"/>
    </location>
</feature>
<keyword evidence="3" id="KW-1185">Reference proteome</keyword>
<evidence type="ECO:0000313" key="3">
    <source>
        <dbReference type="Proteomes" id="UP001328733"/>
    </source>
</evidence>
<keyword evidence="1" id="KW-1133">Transmembrane helix</keyword>
<dbReference type="Proteomes" id="UP001328733">
    <property type="component" value="Unassembled WGS sequence"/>
</dbReference>
<keyword evidence="1" id="KW-0812">Transmembrane</keyword>
<dbReference type="RefSeq" id="WP_332863906.1">
    <property type="nucleotide sequence ID" value="NZ_JBAFSM010000006.1"/>
</dbReference>
<comment type="caution">
    <text evidence="2">The sequence shown here is derived from an EMBL/GenBank/DDBJ whole genome shotgun (WGS) entry which is preliminary data.</text>
</comment>
<organism evidence="2 3">
    <name type="scientific">Pannus brasiliensis CCIBt3594</name>
    <dbReference type="NCBI Taxonomy" id="1427578"/>
    <lineage>
        <taxon>Bacteria</taxon>
        <taxon>Bacillati</taxon>
        <taxon>Cyanobacteriota</taxon>
        <taxon>Cyanophyceae</taxon>
        <taxon>Oscillatoriophycideae</taxon>
        <taxon>Chroococcales</taxon>
        <taxon>Microcystaceae</taxon>
        <taxon>Pannus</taxon>
    </lineage>
</organism>
<dbReference type="AlphaFoldDB" id="A0AAW9QMR3"/>
<sequence>MPYLERLTAAKISRLSEGRPFIVQKPDNIRSEKVSVQNLEIGLLFGIPLLLFLLLRFFKIPRNNGRGEEDENAAALGKATPCASCRFFSNNVYLKCAVRPSDALTDRAVDCPDYRPRDR</sequence>
<protein>
    <submittedName>
        <fullName evidence="2">Uncharacterized protein</fullName>
    </submittedName>
</protein>
<evidence type="ECO:0000256" key="1">
    <source>
        <dbReference type="SAM" id="Phobius"/>
    </source>
</evidence>
<evidence type="ECO:0000313" key="2">
    <source>
        <dbReference type="EMBL" id="MEG3436450.1"/>
    </source>
</evidence>
<proteinExistence type="predicted"/>
<dbReference type="EMBL" id="JBAFSM010000006">
    <property type="protein sequence ID" value="MEG3436450.1"/>
    <property type="molecule type" value="Genomic_DNA"/>
</dbReference>
<keyword evidence="1" id="KW-0472">Membrane</keyword>